<name>A0AAV5UUJ2_9BILA</name>
<dbReference type="InterPro" id="IPR027417">
    <property type="entry name" value="P-loop_NTPase"/>
</dbReference>
<keyword evidence="7 11" id="KW-1133">Transmembrane helix</keyword>
<keyword evidence="10" id="KW-0675">Receptor</keyword>
<evidence type="ECO:0000256" key="9">
    <source>
        <dbReference type="ARBA" id="ARBA00023136"/>
    </source>
</evidence>
<keyword evidence="5" id="KW-0547">Nucleotide-binding</keyword>
<keyword evidence="8" id="KW-0342">GTP-binding</keyword>
<evidence type="ECO:0000256" key="6">
    <source>
        <dbReference type="ARBA" id="ARBA00022824"/>
    </source>
</evidence>
<feature type="transmembrane region" description="Helical" evidence="11">
    <location>
        <begin position="6"/>
        <end position="26"/>
    </location>
</feature>
<evidence type="ECO:0000256" key="8">
    <source>
        <dbReference type="ARBA" id="ARBA00023134"/>
    </source>
</evidence>
<proteinExistence type="inferred from homology"/>
<keyword evidence="6" id="KW-0256">Endoplasmic reticulum</keyword>
<evidence type="ECO:0000256" key="7">
    <source>
        <dbReference type="ARBA" id="ARBA00022989"/>
    </source>
</evidence>
<evidence type="ECO:0000256" key="4">
    <source>
        <dbReference type="ARBA" id="ARBA00022692"/>
    </source>
</evidence>
<dbReference type="GO" id="GO:0005525">
    <property type="term" value="F:GTP binding"/>
    <property type="evidence" value="ECO:0007669"/>
    <property type="project" value="UniProtKB-KW"/>
</dbReference>
<dbReference type="Pfam" id="PF09439">
    <property type="entry name" value="SRPRB"/>
    <property type="match status" value="1"/>
</dbReference>
<evidence type="ECO:0000256" key="3">
    <source>
        <dbReference type="ARBA" id="ARBA00020256"/>
    </source>
</evidence>
<keyword evidence="13" id="KW-1185">Reference proteome</keyword>
<dbReference type="InterPro" id="IPR019009">
    <property type="entry name" value="SRP_receptor_beta_su"/>
</dbReference>
<reference evidence="12" key="1">
    <citation type="submission" date="2023-10" db="EMBL/GenBank/DDBJ databases">
        <title>Genome assembly of Pristionchus species.</title>
        <authorList>
            <person name="Yoshida K."/>
            <person name="Sommer R.J."/>
        </authorList>
    </citation>
    <scope>NUCLEOTIDE SEQUENCE</scope>
    <source>
        <strain evidence="12">RS5133</strain>
    </source>
</reference>
<evidence type="ECO:0000256" key="1">
    <source>
        <dbReference type="ARBA" id="ARBA00004389"/>
    </source>
</evidence>
<evidence type="ECO:0000313" key="13">
    <source>
        <dbReference type="Proteomes" id="UP001432322"/>
    </source>
</evidence>
<evidence type="ECO:0000256" key="5">
    <source>
        <dbReference type="ARBA" id="ARBA00022741"/>
    </source>
</evidence>
<dbReference type="NCBIfam" id="TIGR00231">
    <property type="entry name" value="small_GTP"/>
    <property type="match status" value="1"/>
</dbReference>
<evidence type="ECO:0000256" key="2">
    <source>
        <dbReference type="ARBA" id="ARBA00005619"/>
    </source>
</evidence>
<evidence type="ECO:0000256" key="11">
    <source>
        <dbReference type="SAM" id="Phobius"/>
    </source>
</evidence>
<dbReference type="InterPro" id="IPR005225">
    <property type="entry name" value="Small_GTP-bd"/>
</dbReference>
<sequence>SQMVEPTYLAVLAALLVVLITSILIFKKLFGAKADTVLLIGLSDSGKTQMFSKLVNSKSNVTSYTSMSENVYDGLLTPSNESLRLIDFPGAERMRKQLSEKWLRKERGSLKQIIAVVDSASINKRARDVAELLYDTLLESNKKIPMVVACNKQDVGLAKAPHVISTLLEKEFSLINQSRAASLQSTDGSNARAVTLTTPDEAFEWNKLPVKIDFIKCCALETDAEDDEKNLVSVREVIGI</sequence>
<keyword evidence="9 11" id="KW-0472">Membrane</keyword>
<dbReference type="SUPFAM" id="SSF52540">
    <property type="entry name" value="P-loop containing nucleoside triphosphate hydrolases"/>
    <property type="match status" value="1"/>
</dbReference>
<dbReference type="Gene3D" id="3.40.50.300">
    <property type="entry name" value="P-loop containing nucleotide triphosphate hydrolases"/>
    <property type="match status" value="1"/>
</dbReference>
<gene>
    <name evidence="12" type="ORF">PFISCL1PPCAC_492</name>
</gene>
<organism evidence="12 13">
    <name type="scientific">Pristionchus fissidentatus</name>
    <dbReference type="NCBI Taxonomy" id="1538716"/>
    <lineage>
        <taxon>Eukaryota</taxon>
        <taxon>Metazoa</taxon>
        <taxon>Ecdysozoa</taxon>
        <taxon>Nematoda</taxon>
        <taxon>Chromadorea</taxon>
        <taxon>Rhabditida</taxon>
        <taxon>Rhabditina</taxon>
        <taxon>Diplogasteromorpha</taxon>
        <taxon>Diplogasteroidea</taxon>
        <taxon>Neodiplogasteridae</taxon>
        <taxon>Pristionchus</taxon>
    </lineage>
</organism>
<dbReference type="EMBL" id="BTSY01000001">
    <property type="protein sequence ID" value="GMT09195.1"/>
    <property type="molecule type" value="Genomic_DNA"/>
</dbReference>
<feature type="non-terminal residue" evidence="12">
    <location>
        <position position="1"/>
    </location>
</feature>
<comment type="subcellular location">
    <subcellularLocation>
        <location evidence="1">Endoplasmic reticulum membrane</location>
        <topology evidence="1">Single-pass membrane protein</topology>
    </subcellularLocation>
</comment>
<evidence type="ECO:0000313" key="12">
    <source>
        <dbReference type="EMBL" id="GMT09195.1"/>
    </source>
</evidence>
<dbReference type="AlphaFoldDB" id="A0AAV5UUJ2"/>
<accession>A0AAV5UUJ2</accession>
<comment type="similarity">
    <text evidence="2">Belongs to the SRP receptor beta subunit family.</text>
</comment>
<dbReference type="Proteomes" id="UP001432322">
    <property type="component" value="Unassembled WGS sequence"/>
</dbReference>
<comment type="caution">
    <text evidence="12">The sequence shown here is derived from an EMBL/GenBank/DDBJ whole genome shotgun (WGS) entry which is preliminary data.</text>
</comment>
<evidence type="ECO:0000256" key="10">
    <source>
        <dbReference type="ARBA" id="ARBA00023170"/>
    </source>
</evidence>
<protein>
    <recommendedName>
        <fullName evidence="3">Signal recognition particle receptor subunit beta</fullName>
    </recommendedName>
</protein>
<dbReference type="GO" id="GO:0005789">
    <property type="term" value="C:endoplasmic reticulum membrane"/>
    <property type="evidence" value="ECO:0007669"/>
    <property type="project" value="UniProtKB-SubCell"/>
</dbReference>
<keyword evidence="4 11" id="KW-0812">Transmembrane</keyword>